<evidence type="ECO:0000313" key="4">
    <source>
        <dbReference type="Proteomes" id="UP000823775"/>
    </source>
</evidence>
<accession>A0ABS8Y7V7</accession>
<name>A0ABS8Y7V7_DATST</name>
<keyword evidence="1" id="KW-0862">Zinc</keyword>
<dbReference type="InterPro" id="IPR013087">
    <property type="entry name" value="Znf_C2H2_type"/>
</dbReference>
<reference evidence="3 4" key="1">
    <citation type="journal article" date="2021" name="BMC Genomics">
        <title>Datura genome reveals duplications of psychoactive alkaloid biosynthetic genes and high mutation rate following tissue culture.</title>
        <authorList>
            <person name="Rajewski A."/>
            <person name="Carter-House D."/>
            <person name="Stajich J."/>
            <person name="Litt A."/>
        </authorList>
    </citation>
    <scope>NUCLEOTIDE SEQUENCE [LARGE SCALE GENOMIC DNA]</scope>
    <source>
        <strain evidence="3">AR-01</strain>
    </source>
</reference>
<protein>
    <recommendedName>
        <fullName evidence="2">C2H2-type domain-containing protein</fullName>
    </recommendedName>
</protein>
<organism evidence="3 4">
    <name type="scientific">Datura stramonium</name>
    <name type="common">Jimsonweed</name>
    <name type="synonym">Common thornapple</name>
    <dbReference type="NCBI Taxonomy" id="4076"/>
    <lineage>
        <taxon>Eukaryota</taxon>
        <taxon>Viridiplantae</taxon>
        <taxon>Streptophyta</taxon>
        <taxon>Embryophyta</taxon>
        <taxon>Tracheophyta</taxon>
        <taxon>Spermatophyta</taxon>
        <taxon>Magnoliopsida</taxon>
        <taxon>eudicotyledons</taxon>
        <taxon>Gunneridae</taxon>
        <taxon>Pentapetalae</taxon>
        <taxon>asterids</taxon>
        <taxon>lamiids</taxon>
        <taxon>Solanales</taxon>
        <taxon>Solanaceae</taxon>
        <taxon>Solanoideae</taxon>
        <taxon>Datureae</taxon>
        <taxon>Datura</taxon>
    </lineage>
</organism>
<evidence type="ECO:0000259" key="2">
    <source>
        <dbReference type="PROSITE" id="PS50157"/>
    </source>
</evidence>
<keyword evidence="1" id="KW-0479">Metal-binding</keyword>
<dbReference type="CDD" id="cd16448">
    <property type="entry name" value="RING-H2"/>
    <property type="match status" value="1"/>
</dbReference>
<feature type="domain" description="C2H2-type" evidence="2">
    <location>
        <begin position="15"/>
        <end position="37"/>
    </location>
</feature>
<keyword evidence="1" id="KW-0863">Zinc-finger</keyword>
<dbReference type="Proteomes" id="UP000823775">
    <property type="component" value="Unassembled WGS sequence"/>
</dbReference>
<keyword evidence="4" id="KW-1185">Reference proteome</keyword>
<evidence type="ECO:0000256" key="1">
    <source>
        <dbReference type="PROSITE-ProRule" id="PRU00042"/>
    </source>
</evidence>
<proteinExistence type="predicted"/>
<dbReference type="EMBL" id="JACEIK010032451">
    <property type="protein sequence ID" value="MCE5166795.1"/>
    <property type="molecule type" value="Genomic_DNA"/>
</dbReference>
<comment type="caution">
    <text evidence="3">The sequence shown here is derived from an EMBL/GenBank/DDBJ whole genome shotgun (WGS) entry which is preliminary data.</text>
</comment>
<dbReference type="PROSITE" id="PS50157">
    <property type="entry name" value="ZINC_FINGER_C2H2_2"/>
    <property type="match status" value="1"/>
</dbReference>
<evidence type="ECO:0000313" key="3">
    <source>
        <dbReference type="EMBL" id="MCE5166795.1"/>
    </source>
</evidence>
<dbReference type="PROSITE" id="PS00028">
    <property type="entry name" value="ZINC_FINGER_C2H2_1"/>
    <property type="match status" value="1"/>
</dbReference>
<sequence length="165" mass="19064">MALQGLMTNQGIWCYRCRTCREVFTSSQGLAGHQCKHIFHGTWVRGAPHDKFFCPSTHLTALYLQLGNRKSTPTVLPGQGRFYRPRQRNSVVHEPHRFYGRPQSVFDLSQQQTMVQLNQNIALAARYLESVDSSNIITVTADWMDVKEINDRQEIDQELDLELRL</sequence>
<gene>
    <name evidence="3" type="ORF">HAX54_026697</name>
</gene>